<dbReference type="SUPFAM" id="SSF52540">
    <property type="entry name" value="P-loop containing nucleoside triphosphate hydrolases"/>
    <property type="match status" value="1"/>
</dbReference>
<feature type="transmembrane region" description="Helical" evidence="9">
    <location>
        <begin position="81"/>
        <end position="106"/>
    </location>
</feature>
<accession>A0A9D1SJ45</accession>
<keyword evidence="7 9" id="KW-1133">Transmembrane helix</keyword>
<organism evidence="12 13">
    <name type="scientific">Candidatus Coproplasma excrementigallinarum</name>
    <dbReference type="NCBI Taxonomy" id="2840747"/>
    <lineage>
        <taxon>Bacteria</taxon>
        <taxon>Bacillati</taxon>
        <taxon>Bacillota</taxon>
        <taxon>Clostridia</taxon>
        <taxon>Eubacteriales</taxon>
        <taxon>Candidatus Coproplasma</taxon>
    </lineage>
</organism>
<evidence type="ECO:0000259" key="11">
    <source>
        <dbReference type="PROSITE" id="PS50929"/>
    </source>
</evidence>
<dbReference type="InterPro" id="IPR036640">
    <property type="entry name" value="ABC1_TM_sf"/>
</dbReference>
<evidence type="ECO:0000259" key="10">
    <source>
        <dbReference type="PROSITE" id="PS50893"/>
    </source>
</evidence>
<dbReference type="InterPro" id="IPR027417">
    <property type="entry name" value="P-loop_NTPase"/>
</dbReference>
<dbReference type="AlphaFoldDB" id="A0A9D1SJ45"/>
<name>A0A9D1SJ45_9FIRM</name>
<keyword evidence="3" id="KW-1003">Cell membrane</keyword>
<comment type="caution">
    <text evidence="12">The sequence shown here is derived from an EMBL/GenBank/DDBJ whole genome shotgun (WGS) entry which is preliminary data.</text>
</comment>
<comment type="subcellular location">
    <subcellularLocation>
        <location evidence="1">Cell membrane</location>
        <topology evidence="1">Multi-pass membrane protein</topology>
    </subcellularLocation>
</comment>
<dbReference type="SMART" id="SM00382">
    <property type="entry name" value="AAA"/>
    <property type="match status" value="1"/>
</dbReference>
<reference evidence="12" key="2">
    <citation type="journal article" date="2021" name="PeerJ">
        <title>Extensive microbial diversity within the chicken gut microbiome revealed by metagenomics and culture.</title>
        <authorList>
            <person name="Gilroy R."/>
            <person name="Ravi A."/>
            <person name="Getino M."/>
            <person name="Pursley I."/>
            <person name="Horton D.L."/>
            <person name="Alikhan N.F."/>
            <person name="Baker D."/>
            <person name="Gharbi K."/>
            <person name="Hall N."/>
            <person name="Watson M."/>
            <person name="Adriaenssens E.M."/>
            <person name="Foster-Nyarko E."/>
            <person name="Jarju S."/>
            <person name="Secka A."/>
            <person name="Antonio M."/>
            <person name="Oren A."/>
            <person name="Chaudhuri R.R."/>
            <person name="La Ragione R."/>
            <person name="Hildebrand F."/>
            <person name="Pallen M.J."/>
        </authorList>
    </citation>
    <scope>NUCLEOTIDE SEQUENCE</scope>
    <source>
        <strain evidence="12">CHK195-12923</strain>
    </source>
</reference>
<evidence type="ECO:0000313" key="12">
    <source>
        <dbReference type="EMBL" id="HIU62076.1"/>
    </source>
</evidence>
<dbReference type="SUPFAM" id="SSF90123">
    <property type="entry name" value="ABC transporter transmembrane region"/>
    <property type="match status" value="1"/>
</dbReference>
<dbReference type="Proteomes" id="UP000824110">
    <property type="component" value="Unassembled WGS sequence"/>
</dbReference>
<gene>
    <name evidence="12" type="ORF">IAB69_05475</name>
</gene>
<evidence type="ECO:0000256" key="7">
    <source>
        <dbReference type="ARBA" id="ARBA00022989"/>
    </source>
</evidence>
<proteinExistence type="predicted"/>
<sequence>MEKTENTKKFTKSGLLGFFLKGSILLFAISILSSLIVTFINVVIPQIIGFAIDSVIGEEPAEGVFAWFAGIFGGVQQLKDAIWIVALVIIGLALVMAVFQYCVTYFNHRANQTLMRGMRNKLFSHIQRLPLKWHVAHQTGDIIQRCTSDADAISNFISNQLTSLFRIIIMVVLSLTLMFLMDVELALIAAAFIPLLLAYSLVFYSKAGKSFKKCDEEEGVLSTYAQENLTGVRVVRAFGRERYERDKFEKQNIYYTGLWVHIERFLAMYWTTNDFVAALQCMLLIVIGTVFCINGSITAGDLVVFISYNTMLMGPVRQLGRIISNMSRAGVSIARIGEIMNAEEEDYGEAGELSGDIEFKDVSFEYEEGKPILRNISFKVPQGSTLGVIGGTGSGKSTLMYLLDRLYPASGGVITIGGRNIEDISPATLRSNIGFVLQEGYLFSGTIAENIGVTEEQPRMDEVVHAASAACVDENVRAFASGYDTVVGERGVTLSGGQKQRVSIARTLLRKTPYIIFDDSLSAVDSDTDAAIRARLAEEFGGATVILISHRITTVMNADNIIVMEDGEIAEQGSGKELMERDGIYKRIYDMQMSLPEDIKREVQNG</sequence>
<keyword evidence="6 12" id="KW-0067">ATP-binding</keyword>
<reference evidence="12" key="1">
    <citation type="submission" date="2020-10" db="EMBL/GenBank/DDBJ databases">
        <authorList>
            <person name="Gilroy R."/>
        </authorList>
    </citation>
    <scope>NUCLEOTIDE SEQUENCE</scope>
    <source>
        <strain evidence="12">CHK195-12923</strain>
    </source>
</reference>
<dbReference type="Pfam" id="PF00005">
    <property type="entry name" value="ABC_tran"/>
    <property type="match status" value="1"/>
</dbReference>
<feature type="transmembrane region" description="Helical" evidence="9">
    <location>
        <begin position="163"/>
        <end position="180"/>
    </location>
</feature>
<evidence type="ECO:0000256" key="8">
    <source>
        <dbReference type="ARBA" id="ARBA00023136"/>
    </source>
</evidence>
<dbReference type="GO" id="GO:0015421">
    <property type="term" value="F:ABC-type oligopeptide transporter activity"/>
    <property type="evidence" value="ECO:0007669"/>
    <property type="project" value="TreeGrafter"/>
</dbReference>
<dbReference type="PROSITE" id="PS50893">
    <property type="entry name" value="ABC_TRANSPORTER_2"/>
    <property type="match status" value="1"/>
</dbReference>
<dbReference type="InterPro" id="IPR017871">
    <property type="entry name" value="ABC_transporter-like_CS"/>
</dbReference>
<keyword evidence="5" id="KW-0547">Nucleotide-binding</keyword>
<dbReference type="GO" id="GO:0005524">
    <property type="term" value="F:ATP binding"/>
    <property type="evidence" value="ECO:0007669"/>
    <property type="project" value="UniProtKB-KW"/>
</dbReference>
<dbReference type="InterPro" id="IPR003593">
    <property type="entry name" value="AAA+_ATPase"/>
</dbReference>
<keyword evidence="4 9" id="KW-0812">Transmembrane</keyword>
<feature type="transmembrane region" description="Helical" evidence="9">
    <location>
        <begin position="18"/>
        <end position="44"/>
    </location>
</feature>
<dbReference type="PANTHER" id="PTHR43394">
    <property type="entry name" value="ATP-DEPENDENT PERMEASE MDL1, MITOCHONDRIAL"/>
    <property type="match status" value="1"/>
</dbReference>
<dbReference type="PANTHER" id="PTHR43394:SF1">
    <property type="entry name" value="ATP-BINDING CASSETTE SUB-FAMILY B MEMBER 10, MITOCHONDRIAL"/>
    <property type="match status" value="1"/>
</dbReference>
<evidence type="ECO:0000256" key="1">
    <source>
        <dbReference type="ARBA" id="ARBA00004651"/>
    </source>
</evidence>
<feature type="transmembrane region" description="Helical" evidence="9">
    <location>
        <begin position="277"/>
        <end position="308"/>
    </location>
</feature>
<keyword evidence="8 9" id="KW-0472">Membrane</keyword>
<evidence type="ECO:0000256" key="4">
    <source>
        <dbReference type="ARBA" id="ARBA00022692"/>
    </source>
</evidence>
<dbReference type="FunFam" id="3.40.50.300:FF:000221">
    <property type="entry name" value="Multidrug ABC transporter ATP-binding protein"/>
    <property type="match status" value="1"/>
</dbReference>
<dbReference type="PROSITE" id="PS50929">
    <property type="entry name" value="ABC_TM1F"/>
    <property type="match status" value="1"/>
</dbReference>
<evidence type="ECO:0000256" key="2">
    <source>
        <dbReference type="ARBA" id="ARBA00022448"/>
    </source>
</evidence>
<dbReference type="Gene3D" id="1.20.1560.10">
    <property type="entry name" value="ABC transporter type 1, transmembrane domain"/>
    <property type="match status" value="1"/>
</dbReference>
<feature type="domain" description="ABC transporter" evidence="10">
    <location>
        <begin position="357"/>
        <end position="591"/>
    </location>
</feature>
<evidence type="ECO:0000256" key="3">
    <source>
        <dbReference type="ARBA" id="ARBA00022475"/>
    </source>
</evidence>
<dbReference type="InterPro" id="IPR003439">
    <property type="entry name" value="ABC_transporter-like_ATP-bd"/>
</dbReference>
<dbReference type="InterPro" id="IPR039421">
    <property type="entry name" value="Type_1_exporter"/>
</dbReference>
<dbReference type="Pfam" id="PF00664">
    <property type="entry name" value="ABC_membrane"/>
    <property type="match status" value="1"/>
</dbReference>
<protein>
    <submittedName>
        <fullName evidence="12">ABC transporter ATP-binding protein</fullName>
    </submittedName>
</protein>
<dbReference type="PROSITE" id="PS00211">
    <property type="entry name" value="ABC_TRANSPORTER_1"/>
    <property type="match status" value="1"/>
</dbReference>
<evidence type="ECO:0000313" key="13">
    <source>
        <dbReference type="Proteomes" id="UP000824110"/>
    </source>
</evidence>
<dbReference type="InterPro" id="IPR011527">
    <property type="entry name" value="ABC1_TM_dom"/>
</dbReference>
<feature type="transmembrane region" description="Helical" evidence="9">
    <location>
        <begin position="186"/>
        <end position="204"/>
    </location>
</feature>
<dbReference type="GO" id="GO:0016887">
    <property type="term" value="F:ATP hydrolysis activity"/>
    <property type="evidence" value="ECO:0007669"/>
    <property type="project" value="InterPro"/>
</dbReference>
<evidence type="ECO:0000256" key="9">
    <source>
        <dbReference type="SAM" id="Phobius"/>
    </source>
</evidence>
<keyword evidence="2" id="KW-0813">Transport</keyword>
<evidence type="ECO:0000256" key="6">
    <source>
        <dbReference type="ARBA" id="ARBA00022840"/>
    </source>
</evidence>
<dbReference type="CDD" id="cd18542">
    <property type="entry name" value="ABC_6TM_YknU_like"/>
    <property type="match status" value="1"/>
</dbReference>
<dbReference type="EMBL" id="DVNE01000057">
    <property type="protein sequence ID" value="HIU62076.1"/>
    <property type="molecule type" value="Genomic_DNA"/>
</dbReference>
<dbReference type="Gene3D" id="3.40.50.300">
    <property type="entry name" value="P-loop containing nucleotide triphosphate hydrolases"/>
    <property type="match status" value="1"/>
</dbReference>
<feature type="domain" description="ABC transmembrane type-1" evidence="11">
    <location>
        <begin position="28"/>
        <end position="328"/>
    </location>
</feature>
<evidence type="ECO:0000256" key="5">
    <source>
        <dbReference type="ARBA" id="ARBA00022741"/>
    </source>
</evidence>
<dbReference type="GO" id="GO:0005886">
    <property type="term" value="C:plasma membrane"/>
    <property type="evidence" value="ECO:0007669"/>
    <property type="project" value="UniProtKB-SubCell"/>
</dbReference>